<keyword evidence="1" id="KW-1133">Transmembrane helix</keyword>
<gene>
    <name evidence="2" type="ORF">G9H61_11635</name>
</gene>
<accession>A0ABT4JIL1</accession>
<feature type="transmembrane region" description="Helical" evidence="1">
    <location>
        <begin position="87"/>
        <end position="112"/>
    </location>
</feature>
<sequence length="137" mass="15761">MPEITISCPCLILNFQHLSIKKARTQEIFSNNLEKQDTFHLPPGNHIIEIVFRFNIFQYPPSRILIDVPEGKQVYFDLTEKDVAHYLIAQLFCLFILSIGFVNGITVACVYLKGIFTVYGQDPLFSVHSYNYITKSV</sequence>
<evidence type="ECO:0000256" key="1">
    <source>
        <dbReference type="SAM" id="Phobius"/>
    </source>
</evidence>
<proteinExistence type="predicted"/>
<protein>
    <submittedName>
        <fullName evidence="2">Uncharacterized protein</fullName>
    </submittedName>
</protein>
<dbReference type="EMBL" id="JAANOH010000005">
    <property type="protein sequence ID" value="MCZ2476102.1"/>
    <property type="molecule type" value="Genomic_DNA"/>
</dbReference>
<reference evidence="2 3" key="1">
    <citation type="submission" date="2020-03" db="EMBL/GenBank/DDBJ databases">
        <authorList>
            <person name="Pitt A."/>
            <person name="Hahn M.W."/>
        </authorList>
    </citation>
    <scope>NUCLEOTIDE SEQUENCE [LARGE SCALE GENOMIC DNA]</scope>
    <source>
        <strain evidence="2 3">5A-MARBSE</strain>
    </source>
</reference>
<dbReference type="Proteomes" id="UP001321186">
    <property type="component" value="Unassembled WGS sequence"/>
</dbReference>
<dbReference type="RefSeq" id="WP_269010646.1">
    <property type="nucleotide sequence ID" value="NZ_JAANOH010000005.1"/>
</dbReference>
<evidence type="ECO:0000313" key="2">
    <source>
        <dbReference type="EMBL" id="MCZ2476102.1"/>
    </source>
</evidence>
<keyword evidence="1" id="KW-0472">Membrane</keyword>
<keyword evidence="1" id="KW-0812">Transmembrane</keyword>
<name>A0ABT4JIL1_9BACT</name>
<organism evidence="2 3">
    <name type="scientific">Aquirufa ecclesiirivi</name>
    <dbReference type="NCBI Taxonomy" id="2715124"/>
    <lineage>
        <taxon>Bacteria</taxon>
        <taxon>Pseudomonadati</taxon>
        <taxon>Bacteroidota</taxon>
        <taxon>Cytophagia</taxon>
        <taxon>Cytophagales</taxon>
        <taxon>Flectobacillaceae</taxon>
        <taxon>Aquirufa</taxon>
    </lineage>
</organism>
<evidence type="ECO:0000313" key="3">
    <source>
        <dbReference type="Proteomes" id="UP001321186"/>
    </source>
</evidence>
<keyword evidence="3" id="KW-1185">Reference proteome</keyword>
<comment type="caution">
    <text evidence="2">The sequence shown here is derived from an EMBL/GenBank/DDBJ whole genome shotgun (WGS) entry which is preliminary data.</text>
</comment>